<evidence type="ECO:0000313" key="6">
    <source>
        <dbReference type="Proteomes" id="UP000177894"/>
    </source>
</evidence>
<dbReference type="InterPro" id="IPR011335">
    <property type="entry name" value="Restrct_endonuc-II-like"/>
</dbReference>
<feature type="domain" description="HIRAN" evidence="3">
    <location>
        <begin position="252"/>
        <end position="351"/>
    </location>
</feature>
<dbReference type="SUPFAM" id="SSF52980">
    <property type="entry name" value="Restriction endonuclease-like"/>
    <property type="match status" value="1"/>
</dbReference>
<evidence type="ECO:0000256" key="1">
    <source>
        <dbReference type="ARBA" id="ARBA00022723"/>
    </source>
</evidence>
<reference evidence="5 7" key="2">
    <citation type="submission" date="2017-03" db="EMBL/GenBank/DDBJ databases">
        <title>Complete sequence of Clostridium formicaceticum DSM 92.</title>
        <authorList>
            <person name="Poehlein A."/>
            <person name="Karl M."/>
            <person name="Bengelsdorf F.R."/>
            <person name="Duerre P."/>
            <person name="Daniel R."/>
        </authorList>
    </citation>
    <scope>NUCLEOTIDE SEQUENCE [LARGE SCALE GENOMIC DNA]</scope>
    <source>
        <strain evidence="5 7">DSM 92</strain>
    </source>
</reference>
<organism evidence="5 7">
    <name type="scientific">Clostridium formicaceticum</name>
    <dbReference type="NCBI Taxonomy" id="1497"/>
    <lineage>
        <taxon>Bacteria</taxon>
        <taxon>Bacillati</taxon>
        <taxon>Bacillota</taxon>
        <taxon>Clostridia</taxon>
        <taxon>Eubacteriales</taxon>
        <taxon>Clostridiaceae</taxon>
        <taxon>Clostridium</taxon>
    </lineage>
</organism>
<accession>A0AAC9RKT6</accession>
<keyword evidence="1" id="KW-0479">Metal-binding</keyword>
<dbReference type="Pfam" id="PF05626">
    <property type="entry name" value="DUF790"/>
    <property type="match status" value="1"/>
</dbReference>
<dbReference type="SMART" id="SM00910">
    <property type="entry name" value="HIRAN"/>
    <property type="match status" value="1"/>
</dbReference>
<dbReference type="InterPro" id="IPR014905">
    <property type="entry name" value="HIRAN"/>
</dbReference>
<dbReference type="KEGG" id="cfm:BJL90_13110"/>
<reference evidence="4 6" key="1">
    <citation type="submission" date="2016-10" db="EMBL/GenBank/DDBJ databases">
        <title>Complete Genome Sequence of Acetogen Clostridium formicoaceticum ATCC 27076.</title>
        <authorList>
            <person name="Bao T."/>
            <person name="Cheng C."/>
            <person name="Zhao J."/>
            <person name="Yang S.-T."/>
            <person name="Wang J."/>
            <person name="Wang M."/>
        </authorList>
    </citation>
    <scope>NUCLEOTIDE SEQUENCE [LARGE SCALE GENOMIC DNA]</scope>
    <source>
        <strain evidence="4 6">ATCC 27076</strain>
    </source>
</reference>
<proteinExistence type="predicted"/>
<evidence type="ECO:0000256" key="2">
    <source>
        <dbReference type="ARBA" id="ARBA00022801"/>
    </source>
</evidence>
<evidence type="ECO:0000313" key="4">
    <source>
        <dbReference type="EMBL" id="AOY76723.1"/>
    </source>
</evidence>
<dbReference type="Proteomes" id="UP000177894">
    <property type="component" value="Chromosome"/>
</dbReference>
<dbReference type="Gene3D" id="3.40.91.30">
    <property type="match status" value="1"/>
</dbReference>
<evidence type="ECO:0000259" key="3">
    <source>
        <dbReference type="SMART" id="SM00910"/>
    </source>
</evidence>
<dbReference type="GO" id="GO:0008270">
    <property type="term" value="F:zinc ion binding"/>
    <property type="evidence" value="ECO:0007669"/>
    <property type="project" value="InterPro"/>
</dbReference>
<dbReference type="GO" id="GO:0016818">
    <property type="term" value="F:hydrolase activity, acting on acid anhydrides, in phosphorus-containing anhydrides"/>
    <property type="evidence" value="ECO:0007669"/>
    <property type="project" value="InterPro"/>
</dbReference>
<keyword evidence="6" id="KW-1185">Reference proteome</keyword>
<protein>
    <submittedName>
        <fullName evidence="5">HIRAN domain protein</fullName>
    </submittedName>
</protein>
<evidence type="ECO:0000313" key="7">
    <source>
        <dbReference type="Proteomes" id="UP000192478"/>
    </source>
</evidence>
<dbReference type="Pfam" id="PF08797">
    <property type="entry name" value="HIRAN"/>
    <property type="match status" value="1"/>
</dbReference>
<dbReference type="AlphaFoldDB" id="A0AAC9RKT6"/>
<dbReference type="EMBL" id="CP017603">
    <property type="protein sequence ID" value="AOY76723.1"/>
    <property type="molecule type" value="Genomic_DNA"/>
</dbReference>
<dbReference type="EMBL" id="CP020559">
    <property type="protein sequence ID" value="ARE87160.1"/>
    <property type="molecule type" value="Genomic_DNA"/>
</dbReference>
<sequence length="359" mass="41881">MCVKYFLINFPDILHIHDLLFIDAPFMKFIYVINKQAEIEFEKILYYKNLKFQKYSKQLDDGREINIYTGILRHYEKYTLEDNPARVVFRTAEDAGIRIGFYYYSGMENFKELSSLSLIRSFPIESDDFGDFSSASGGFRQDLKAGFKSSWEANIARILNKQNANWKYEIASESYATDIGYYIPDFFIQRENGIDILEVKGFWDSRSIRKVSSAIEQAKDEKIIVIDKDYYSLLEEKYGSCISNWEKTGKIDTSFEVPVVGINVKNRFNIAQKLVHGEKLKILREPENAYDSNAIKILTLEDEEVGYIAKDWASIFAFKIDNGFTYECFVHKIEITKKRIIIKLQRNKATLDLLKNIGF</sequence>
<name>A0AAC9RKT6_9CLOT</name>
<dbReference type="GO" id="GO:0003676">
    <property type="term" value="F:nucleic acid binding"/>
    <property type="evidence" value="ECO:0007669"/>
    <property type="project" value="InterPro"/>
</dbReference>
<dbReference type="InterPro" id="IPR008508">
    <property type="entry name" value="Bax1"/>
</dbReference>
<keyword evidence="2" id="KW-0378">Hydrolase</keyword>
<dbReference type="Proteomes" id="UP000192478">
    <property type="component" value="Chromosome"/>
</dbReference>
<gene>
    <name evidence="4" type="ORF">BJL90_13110</name>
    <name evidence="5" type="ORF">CLFO_15480</name>
</gene>
<evidence type="ECO:0000313" key="5">
    <source>
        <dbReference type="EMBL" id="ARE87160.1"/>
    </source>
</evidence>